<dbReference type="GO" id="GO:0006281">
    <property type="term" value="P:DNA repair"/>
    <property type="evidence" value="ECO:0007669"/>
    <property type="project" value="UniProtKB-UniRule"/>
</dbReference>
<comment type="subcellular location">
    <subcellularLocation>
        <location evidence="1 7">Nucleus</location>
    </subcellularLocation>
</comment>
<feature type="region of interest" description="Disordered" evidence="8">
    <location>
        <begin position="1"/>
        <end position="51"/>
    </location>
</feature>
<evidence type="ECO:0000256" key="2">
    <source>
        <dbReference type="ARBA" id="ARBA00008997"/>
    </source>
</evidence>
<feature type="compositionally biased region" description="Basic residues" evidence="8">
    <location>
        <begin position="1"/>
        <end position="10"/>
    </location>
</feature>
<evidence type="ECO:0000256" key="5">
    <source>
        <dbReference type="ARBA" id="ARBA00023204"/>
    </source>
</evidence>
<dbReference type="KEGG" id="pti:PHATRDRAFT_36293"/>
<dbReference type="GeneID" id="7201624"/>
<dbReference type="InterPro" id="IPR027786">
    <property type="entry name" value="Nse4/EID"/>
</dbReference>
<dbReference type="Proteomes" id="UP000000759">
    <property type="component" value="Chromosome 10"/>
</dbReference>
<proteinExistence type="inferred from homology"/>
<dbReference type="Pfam" id="PF08743">
    <property type="entry name" value="Nse4_C"/>
    <property type="match status" value="1"/>
</dbReference>
<keyword evidence="6 7" id="KW-0539">Nucleus</keyword>
<reference evidence="10 11" key="1">
    <citation type="journal article" date="2008" name="Nature">
        <title>The Phaeodactylum genome reveals the evolutionary history of diatom genomes.</title>
        <authorList>
            <person name="Bowler C."/>
            <person name="Allen A.E."/>
            <person name="Badger J.H."/>
            <person name="Grimwood J."/>
            <person name="Jabbari K."/>
            <person name="Kuo A."/>
            <person name="Maheswari U."/>
            <person name="Martens C."/>
            <person name="Maumus F."/>
            <person name="Otillar R.P."/>
            <person name="Rayko E."/>
            <person name="Salamov A."/>
            <person name="Vandepoele K."/>
            <person name="Beszteri B."/>
            <person name="Gruber A."/>
            <person name="Heijde M."/>
            <person name="Katinka M."/>
            <person name="Mock T."/>
            <person name="Valentin K."/>
            <person name="Verret F."/>
            <person name="Berges J.A."/>
            <person name="Brownlee C."/>
            <person name="Cadoret J.P."/>
            <person name="Chiovitti A."/>
            <person name="Choi C.J."/>
            <person name="Coesel S."/>
            <person name="De Martino A."/>
            <person name="Detter J.C."/>
            <person name="Durkin C."/>
            <person name="Falciatore A."/>
            <person name="Fournet J."/>
            <person name="Haruta M."/>
            <person name="Huysman M.J."/>
            <person name="Jenkins B.D."/>
            <person name="Jiroutova K."/>
            <person name="Jorgensen R.E."/>
            <person name="Joubert Y."/>
            <person name="Kaplan A."/>
            <person name="Kroger N."/>
            <person name="Kroth P.G."/>
            <person name="La Roche J."/>
            <person name="Lindquist E."/>
            <person name="Lommer M."/>
            <person name="Martin-Jezequel V."/>
            <person name="Lopez P.J."/>
            <person name="Lucas S."/>
            <person name="Mangogna M."/>
            <person name="McGinnis K."/>
            <person name="Medlin L.K."/>
            <person name="Montsant A."/>
            <person name="Oudot-Le Secq M.P."/>
            <person name="Napoli C."/>
            <person name="Obornik M."/>
            <person name="Parker M.S."/>
            <person name="Petit J.L."/>
            <person name="Porcel B.M."/>
            <person name="Poulsen N."/>
            <person name="Robison M."/>
            <person name="Rychlewski L."/>
            <person name="Rynearson T.A."/>
            <person name="Schmutz J."/>
            <person name="Shapiro H."/>
            <person name="Siaut M."/>
            <person name="Stanley M."/>
            <person name="Sussman M.R."/>
            <person name="Taylor A.R."/>
            <person name="Vardi A."/>
            <person name="von Dassow P."/>
            <person name="Vyverman W."/>
            <person name="Willis A."/>
            <person name="Wyrwicz L.S."/>
            <person name="Rokhsar D.S."/>
            <person name="Weissenbach J."/>
            <person name="Armbrust E.V."/>
            <person name="Green B.R."/>
            <person name="Van de Peer Y."/>
            <person name="Grigoriev I.V."/>
        </authorList>
    </citation>
    <scope>NUCLEOTIDE SEQUENCE [LARGE SCALE GENOMIC DNA]</scope>
    <source>
        <strain evidence="10 11">CCAP 1055/1</strain>
    </source>
</reference>
<dbReference type="InterPro" id="IPR014854">
    <property type="entry name" value="Nse4_C"/>
</dbReference>
<dbReference type="RefSeq" id="XP_002180753.1">
    <property type="nucleotide sequence ID" value="XM_002180717.1"/>
</dbReference>
<keyword evidence="4 7" id="KW-0233">DNA recombination</keyword>
<reference evidence="11" key="2">
    <citation type="submission" date="2008-08" db="EMBL/GenBank/DDBJ databases">
        <authorList>
            <consortium name="Diatom Consortium"/>
            <person name="Grigoriev I."/>
            <person name="Grimwood J."/>
            <person name="Kuo A."/>
            <person name="Otillar R.P."/>
            <person name="Salamov A."/>
            <person name="Detter J.C."/>
            <person name="Lindquist E."/>
            <person name="Shapiro H."/>
            <person name="Lucas S."/>
            <person name="Glavina del Rio T."/>
            <person name="Pitluck S."/>
            <person name="Rokhsar D."/>
            <person name="Bowler C."/>
        </authorList>
    </citation>
    <scope>GENOME REANNOTATION</scope>
    <source>
        <strain evidence="11">CCAP 1055/1</strain>
    </source>
</reference>
<gene>
    <name evidence="10" type="ORF">PHATRDRAFT_36293</name>
</gene>
<feature type="domain" description="Non-structural maintenance of chromosome element 4 C-terminal" evidence="9">
    <location>
        <begin position="268"/>
        <end position="365"/>
    </location>
</feature>
<evidence type="ECO:0000256" key="1">
    <source>
        <dbReference type="ARBA" id="ARBA00004123"/>
    </source>
</evidence>
<comment type="similarity">
    <text evidence="2 7">Belongs to the NSE4 family.</text>
</comment>
<dbReference type="HOGENOM" id="CLU_718587_0_0_1"/>
<keyword evidence="3 7" id="KW-0227">DNA damage</keyword>
<dbReference type="AlphaFoldDB" id="B7G0Y0"/>
<protein>
    <recommendedName>
        <fullName evidence="7">Non-structural maintenance of chromosomes element 4</fullName>
    </recommendedName>
</protein>
<dbReference type="GO" id="GO:0005634">
    <property type="term" value="C:nucleus"/>
    <property type="evidence" value="ECO:0007669"/>
    <property type="project" value="UniProtKB-SubCell"/>
</dbReference>
<accession>B7G0Y0</accession>
<name>B7G0Y0_PHATC</name>
<evidence type="ECO:0000256" key="7">
    <source>
        <dbReference type="RuleBase" id="RU365071"/>
    </source>
</evidence>
<sequence length="385" mass="42632">MAISPSRRRSASPSAPQSSAPQSSHKRRHDTVALSETAPHKRPGVFGGSGLTDVQRRELRGAQRHLHEQLAQGDAVSDDSWRRLHQARHDNNVLFDRVRFTREAVLDADNVNLIANQYVLEVDRMVQVPRYDPFRLVHKLTQKCTASPQKPGTPYFDWGVLGVESGLCFNALPSRVHFAAGALDGTVVAPTRAVAQRHRAVAEAAVEVRPEHGTAIADANALAANDQTLQVVKKKLKERCKAAYAEAIGLQRAVTPQDQQRAKQAIQIDAIPFLINPKSFTQSVENIFHLSFLVKKGEAEIGTRPPLGDAQPHPNQQQQQQQQFPKAGLFVQARSKTEAVDQGTQAVLPFTMRDWRRLVAAHRIVQGDIPHRTGSLTTRRTHTNA</sequence>
<feature type="region of interest" description="Disordered" evidence="8">
    <location>
        <begin position="301"/>
        <end position="325"/>
    </location>
</feature>
<evidence type="ECO:0000256" key="3">
    <source>
        <dbReference type="ARBA" id="ARBA00022763"/>
    </source>
</evidence>
<evidence type="ECO:0000313" key="10">
    <source>
        <dbReference type="EMBL" id="EEC47405.1"/>
    </source>
</evidence>
<evidence type="ECO:0000259" key="9">
    <source>
        <dbReference type="Pfam" id="PF08743"/>
    </source>
</evidence>
<feature type="compositionally biased region" description="Low complexity" evidence="8">
    <location>
        <begin position="11"/>
        <end position="23"/>
    </location>
</feature>
<evidence type="ECO:0000256" key="6">
    <source>
        <dbReference type="ARBA" id="ARBA00023242"/>
    </source>
</evidence>
<comment type="function">
    <text evidence="7">Component of the SMC5-SMC6 complex, that promotes sister chromatid alignment after DNA damage and facilitates double-stranded DNA breaks (DSBs) repair via homologous recombination between sister chromatids.</text>
</comment>
<dbReference type="OrthoDB" id="361242at2759"/>
<comment type="subunit">
    <text evidence="7">Component of the SMC5-SMC6 complex.</text>
</comment>
<evidence type="ECO:0000256" key="8">
    <source>
        <dbReference type="SAM" id="MobiDB-lite"/>
    </source>
</evidence>
<keyword evidence="11" id="KW-1185">Reference proteome</keyword>
<dbReference type="EMBL" id="CM000613">
    <property type="protein sequence ID" value="EEC47405.1"/>
    <property type="molecule type" value="Genomic_DNA"/>
</dbReference>
<dbReference type="eggNOG" id="KOG2866">
    <property type="taxonomic scope" value="Eukaryota"/>
</dbReference>
<dbReference type="GO" id="GO:0006310">
    <property type="term" value="P:DNA recombination"/>
    <property type="evidence" value="ECO:0007669"/>
    <property type="project" value="UniProtKB-UniRule"/>
</dbReference>
<dbReference type="GO" id="GO:0030915">
    <property type="term" value="C:Smc5-Smc6 complex"/>
    <property type="evidence" value="ECO:0007669"/>
    <property type="project" value="UniProtKB-UniRule"/>
</dbReference>
<dbReference type="InParanoid" id="B7G0Y0"/>
<evidence type="ECO:0000256" key="4">
    <source>
        <dbReference type="ARBA" id="ARBA00023172"/>
    </source>
</evidence>
<dbReference type="PANTHER" id="PTHR16140:SF0">
    <property type="entry name" value="NON-STRUCTURAL MAINTENANCE OF CHROMOSOMES ELEMENT 4"/>
    <property type="match status" value="1"/>
</dbReference>
<organism evidence="10 11">
    <name type="scientific">Phaeodactylum tricornutum (strain CCAP 1055/1)</name>
    <dbReference type="NCBI Taxonomy" id="556484"/>
    <lineage>
        <taxon>Eukaryota</taxon>
        <taxon>Sar</taxon>
        <taxon>Stramenopiles</taxon>
        <taxon>Ochrophyta</taxon>
        <taxon>Bacillariophyta</taxon>
        <taxon>Bacillariophyceae</taxon>
        <taxon>Bacillariophycidae</taxon>
        <taxon>Naviculales</taxon>
        <taxon>Phaeodactylaceae</taxon>
        <taxon>Phaeodactylum</taxon>
    </lineage>
</organism>
<keyword evidence="5 7" id="KW-0234">DNA repair</keyword>
<evidence type="ECO:0000313" key="11">
    <source>
        <dbReference type="Proteomes" id="UP000000759"/>
    </source>
</evidence>
<dbReference type="PANTHER" id="PTHR16140">
    <property type="entry name" value="NON-STRUCTURAL MAINTENANCE OF CHROMOSOMES ELEMENT 4"/>
    <property type="match status" value="1"/>
</dbReference>
<dbReference type="STRING" id="556484.B7G0Y0"/>
<dbReference type="PaxDb" id="2850-Phatr36293"/>